<organism evidence="2 3">
    <name type="scientific">Racocetra fulgida</name>
    <dbReference type="NCBI Taxonomy" id="60492"/>
    <lineage>
        <taxon>Eukaryota</taxon>
        <taxon>Fungi</taxon>
        <taxon>Fungi incertae sedis</taxon>
        <taxon>Mucoromycota</taxon>
        <taxon>Glomeromycotina</taxon>
        <taxon>Glomeromycetes</taxon>
        <taxon>Diversisporales</taxon>
        <taxon>Gigasporaceae</taxon>
        <taxon>Racocetra</taxon>
    </lineage>
</organism>
<sequence length="86" mass="9401">MFVNDHGCQMVGYSSFMYNHPLFHPSSNGLIPDALYKATPDMEIPVKTVGNEQSSCSSAGYDEMNCTPRQNSHSVNSNANKSNANN</sequence>
<name>A0A9N9NIZ2_9GLOM</name>
<dbReference type="AlphaFoldDB" id="A0A9N9NIZ2"/>
<dbReference type="Proteomes" id="UP000789396">
    <property type="component" value="Unassembled WGS sequence"/>
</dbReference>
<gene>
    <name evidence="2" type="ORF">RFULGI_LOCUS12496</name>
</gene>
<evidence type="ECO:0000256" key="1">
    <source>
        <dbReference type="SAM" id="MobiDB-lite"/>
    </source>
</evidence>
<dbReference type="EMBL" id="CAJVPZ010030176">
    <property type="protein sequence ID" value="CAG8736113.1"/>
    <property type="molecule type" value="Genomic_DNA"/>
</dbReference>
<accession>A0A9N9NIZ2</accession>
<comment type="caution">
    <text evidence="2">The sequence shown here is derived from an EMBL/GenBank/DDBJ whole genome shotgun (WGS) entry which is preliminary data.</text>
</comment>
<feature type="compositionally biased region" description="Low complexity" evidence="1">
    <location>
        <begin position="71"/>
        <end position="86"/>
    </location>
</feature>
<keyword evidence="3" id="KW-1185">Reference proteome</keyword>
<proteinExistence type="predicted"/>
<reference evidence="2" key="1">
    <citation type="submission" date="2021-06" db="EMBL/GenBank/DDBJ databases">
        <authorList>
            <person name="Kallberg Y."/>
            <person name="Tangrot J."/>
            <person name="Rosling A."/>
        </authorList>
    </citation>
    <scope>NUCLEOTIDE SEQUENCE</scope>
    <source>
        <strain evidence="2">IN212</strain>
    </source>
</reference>
<feature type="non-terminal residue" evidence="2">
    <location>
        <position position="86"/>
    </location>
</feature>
<protein>
    <submittedName>
        <fullName evidence="2">989_t:CDS:1</fullName>
    </submittedName>
</protein>
<feature type="region of interest" description="Disordered" evidence="1">
    <location>
        <begin position="50"/>
        <end position="86"/>
    </location>
</feature>
<evidence type="ECO:0000313" key="3">
    <source>
        <dbReference type="Proteomes" id="UP000789396"/>
    </source>
</evidence>
<evidence type="ECO:0000313" key="2">
    <source>
        <dbReference type="EMBL" id="CAG8736113.1"/>
    </source>
</evidence>